<keyword evidence="5 6" id="KW-0732">Signal</keyword>
<dbReference type="PANTHER" id="PTHR30532:SF24">
    <property type="entry name" value="FERRIC ENTEROBACTIN-BINDING PERIPLASMIC PROTEIN FEPB"/>
    <property type="match status" value="1"/>
</dbReference>
<dbReference type="GO" id="GO:0030288">
    <property type="term" value="C:outer membrane-bounded periplasmic space"/>
    <property type="evidence" value="ECO:0007669"/>
    <property type="project" value="TreeGrafter"/>
</dbReference>
<dbReference type="PROSITE" id="PS50983">
    <property type="entry name" value="FE_B12_PBP"/>
    <property type="match status" value="1"/>
</dbReference>
<dbReference type="Gene3D" id="3.40.50.1980">
    <property type="entry name" value="Nitrogenase molybdenum iron protein domain"/>
    <property type="match status" value="2"/>
</dbReference>
<evidence type="ECO:0000259" key="7">
    <source>
        <dbReference type="PROSITE" id="PS50983"/>
    </source>
</evidence>
<dbReference type="GO" id="GO:1901678">
    <property type="term" value="P:iron coordination entity transport"/>
    <property type="evidence" value="ECO:0007669"/>
    <property type="project" value="UniProtKB-ARBA"/>
</dbReference>
<proteinExistence type="inferred from homology"/>
<dbReference type="Proteomes" id="UP000215590">
    <property type="component" value="Unassembled WGS sequence"/>
</dbReference>
<evidence type="ECO:0000256" key="1">
    <source>
        <dbReference type="ARBA" id="ARBA00004196"/>
    </source>
</evidence>
<reference evidence="8 9" key="1">
    <citation type="submission" date="2017-07" db="EMBL/GenBank/DDBJ databases">
        <title>Phylogenetic study on the rhizospheric bacterium Ochrobactrum sp. A44.</title>
        <authorList>
            <person name="Krzyzanowska D.M."/>
            <person name="Ossowicki A."/>
            <person name="Rajewska M."/>
            <person name="Maciag T."/>
            <person name="Kaczynski Z."/>
            <person name="Czerwicka M."/>
            <person name="Jafra S."/>
        </authorList>
    </citation>
    <scope>NUCLEOTIDE SEQUENCE [LARGE SCALE GENOMIC DNA]</scope>
    <source>
        <strain evidence="8 9">DSM 7216</strain>
    </source>
</reference>
<evidence type="ECO:0000256" key="5">
    <source>
        <dbReference type="ARBA" id="ARBA00022729"/>
    </source>
</evidence>
<keyword evidence="4" id="KW-0410">Iron transport</keyword>
<evidence type="ECO:0000256" key="4">
    <source>
        <dbReference type="ARBA" id="ARBA00022496"/>
    </source>
</evidence>
<accession>A0A256FER3</accession>
<dbReference type="CDD" id="cd01146">
    <property type="entry name" value="FhuD"/>
    <property type="match status" value="1"/>
</dbReference>
<comment type="caution">
    <text evidence="8">The sequence shown here is derived from an EMBL/GenBank/DDBJ whole genome shotgun (WGS) entry which is preliminary data.</text>
</comment>
<feature type="chain" id="PRO_5013146663" evidence="6">
    <location>
        <begin position="24"/>
        <end position="332"/>
    </location>
</feature>
<comment type="similarity">
    <text evidence="2">Belongs to the bacterial solute-binding protein 8 family.</text>
</comment>
<evidence type="ECO:0000256" key="3">
    <source>
        <dbReference type="ARBA" id="ARBA00022448"/>
    </source>
</evidence>
<dbReference type="SUPFAM" id="SSF53807">
    <property type="entry name" value="Helical backbone' metal receptor"/>
    <property type="match status" value="1"/>
</dbReference>
<keyword evidence="9" id="KW-1185">Reference proteome</keyword>
<dbReference type="Pfam" id="PF01497">
    <property type="entry name" value="Peripla_BP_2"/>
    <property type="match status" value="1"/>
</dbReference>
<keyword evidence="4" id="KW-0406">Ion transport</keyword>
<dbReference type="AlphaFoldDB" id="A0A256FER3"/>
<dbReference type="InterPro" id="IPR002491">
    <property type="entry name" value="ABC_transptr_periplasmic_BD"/>
</dbReference>
<feature type="signal peptide" evidence="6">
    <location>
        <begin position="1"/>
        <end position="23"/>
    </location>
</feature>
<evidence type="ECO:0000313" key="8">
    <source>
        <dbReference type="EMBL" id="OYR13367.1"/>
    </source>
</evidence>
<keyword evidence="3" id="KW-0813">Transport</keyword>
<sequence length="332" mass="35651">MRHFIRSILVLVAITMFPNIAGAASSNSDQTYPIVIKHAFGKTTISKKPQRIATVAWANHEVPLALGVIPVGMAAANFGDNEGDGLLPWVSERLKELGADKPVLFDEGDGIDFEAVAATSPDVILASYSGLSQSDYDTLSQIAPVVAYPEAPWSTDWRDMIRLNSAGMGMSNEGDALIKKIDADIAKTISEYPHLKGKSAMFVTHLDATNLSTINFYTTNDTRVKFFEDLGLISPKSVVQASQPGQFSGSVSAERIDLFDDVDIVVTYGGDELFTAMRANPLLSKLPVVTNDAVVMLGRDPLGTAANPTPLSISWVLKDYVALLSSAADKAK</sequence>
<evidence type="ECO:0000256" key="6">
    <source>
        <dbReference type="SAM" id="SignalP"/>
    </source>
</evidence>
<keyword evidence="4" id="KW-0408">Iron</keyword>
<evidence type="ECO:0000313" key="9">
    <source>
        <dbReference type="Proteomes" id="UP000215590"/>
    </source>
</evidence>
<name>A0A256FER3_9HYPH</name>
<organism evidence="8 9">
    <name type="scientific">Brucella thiophenivorans</name>
    <dbReference type="NCBI Taxonomy" id="571255"/>
    <lineage>
        <taxon>Bacteria</taxon>
        <taxon>Pseudomonadati</taxon>
        <taxon>Pseudomonadota</taxon>
        <taxon>Alphaproteobacteria</taxon>
        <taxon>Hyphomicrobiales</taxon>
        <taxon>Brucellaceae</taxon>
        <taxon>Brucella/Ochrobactrum group</taxon>
        <taxon>Brucella</taxon>
    </lineage>
</organism>
<comment type="subcellular location">
    <subcellularLocation>
        <location evidence="1">Cell envelope</location>
    </subcellularLocation>
</comment>
<protein>
    <submittedName>
        <fullName evidence="8">Periplasmic binding family protein</fullName>
    </submittedName>
</protein>
<dbReference type="InterPro" id="IPR051313">
    <property type="entry name" value="Bact_iron-sidero_bind"/>
</dbReference>
<dbReference type="EMBL" id="NNRJ01000052">
    <property type="protein sequence ID" value="OYR13367.1"/>
    <property type="molecule type" value="Genomic_DNA"/>
</dbReference>
<gene>
    <name evidence="8" type="ORF">CEV31_3347</name>
</gene>
<dbReference type="PANTHER" id="PTHR30532">
    <property type="entry name" value="IRON III DICITRATE-BINDING PERIPLASMIC PROTEIN"/>
    <property type="match status" value="1"/>
</dbReference>
<evidence type="ECO:0000256" key="2">
    <source>
        <dbReference type="ARBA" id="ARBA00008814"/>
    </source>
</evidence>
<feature type="domain" description="Fe/B12 periplasmic-binding" evidence="7">
    <location>
        <begin position="51"/>
        <end position="328"/>
    </location>
</feature>